<accession>A0A1H3TVM3</accession>
<dbReference type="AlphaFoldDB" id="A0A1H3TVM3"/>
<evidence type="ECO:0000256" key="1">
    <source>
        <dbReference type="SAM" id="Phobius"/>
    </source>
</evidence>
<evidence type="ECO:0000313" key="3">
    <source>
        <dbReference type="Proteomes" id="UP000198891"/>
    </source>
</evidence>
<keyword evidence="3" id="KW-1185">Reference proteome</keyword>
<dbReference type="EMBL" id="FNPZ01000008">
    <property type="protein sequence ID" value="SDZ54108.1"/>
    <property type="molecule type" value="Genomic_DNA"/>
</dbReference>
<keyword evidence="1" id="KW-0472">Membrane</keyword>
<feature type="transmembrane region" description="Helical" evidence="1">
    <location>
        <begin position="13"/>
        <end position="31"/>
    </location>
</feature>
<keyword evidence="1" id="KW-1133">Transmembrane helix</keyword>
<dbReference type="Proteomes" id="UP000198891">
    <property type="component" value="Unassembled WGS sequence"/>
</dbReference>
<sequence>MDGGAFFEQGGHILVRVDAGALVILAYLLLLNPRDIRPPDLT</sequence>
<name>A0A1H3TVM3_9MICO</name>
<keyword evidence="1" id="KW-0812">Transmembrane</keyword>
<gene>
    <name evidence="2" type="ORF">SAMN05216554_4517</name>
</gene>
<dbReference type="STRING" id="381665.SAMN05216554_4517"/>
<proteinExistence type="predicted"/>
<protein>
    <submittedName>
        <fullName evidence="2">Uncharacterized protein</fullName>
    </submittedName>
</protein>
<reference evidence="2 3" key="1">
    <citation type="submission" date="2016-10" db="EMBL/GenBank/DDBJ databases">
        <authorList>
            <person name="de Groot N.N."/>
        </authorList>
    </citation>
    <scope>NUCLEOTIDE SEQUENCE [LARGE SCALE GENOMIC DNA]</scope>
    <source>
        <strain evidence="2 3">CGMCC 4.3491</strain>
    </source>
</reference>
<evidence type="ECO:0000313" key="2">
    <source>
        <dbReference type="EMBL" id="SDZ54108.1"/>
    </source>
</evidence>
<organism evidence="2 3">
    <name type="scientific">Herbiconiux ginsengi</name>
    <dbReference type="NCBI Taxonomy" id="381665"/>
    <lineage>
        <taxon>Bacteria</taxon>
        <taxon>Bacillati</taxon>
        <taxon>Actinomycetota</taxon>
        <taxon>Actinomycetes</taxon>
        <taxon>Micrococcales</taxon>
        <taxon>Microbacteriaceae</taxon>
        <taxon>Herbiconiux</taxon>
    </lineage>
</organism>